<dbReference type="GO" id="GO:0005634">
    <property type="term" value="C:nucleus"/>
    <property type="evidence" value="ECO:0007669"/>
    <property type="project" value="UniProtKB-SubCell"/>
</dbReference>
<dbReference type="PROSITE" id="PS00028">
    <property type="entry name" value="ZINC_FINGER_C2H2_1"/>
    <property type="match status" value="3"/>
</dbReference>
<keyword evidence="5" id="KW-0862">Zinc</keyword>
<keyword evidence="2" id="KW-0479">Metal-binding</keyword>
<dbReference type="Pfam" id="PF00096">
    <property type="entry name" value="zf-C2H2"/>
    <property type="match status" value="1"/>
</dbReference>
<keyword evidence="4 7" id="KW-0863">Zinc-finger</keyword>
<evidence type="ECO:0000313" key="10">
    <source>
        <dbReference type="Proteomes" id="UP001153636"/>
    </source>
</evidence>
<proteinExistence type="predicted"/>
<dbReference type="InterPro" id="IPR036236">
    <property type="entry name" value="Znf_C2H2_sf"/>
</dbReference>
<dbReference type="OrthoDB" id="8922241at2759"/>
<evidence type="ECO:0000256" key="3">
    <source>
        <dbReference type="ARBA" id="ARBA00022737"/>
    </source>
</evidence>
<dbReference type="GO" id="GO:0008270">
    <property type="term" value="F:zinc ion binding"/>
    <property type="evidence" value="ECO:0007669"/>
    <property type="project" value="UniProtKB-KW"/>
</dbReference>
<dbReference type="PANTHER" id="PTHR24406">
    <property type="entry name" value="TRANSCRIPTIONAL REPRESSOR CTCFL-RELATED"/>
    <property type="match status" value="1"/>
</dbReference>
<dbReference type="Gene3D" id="3.30.160.60">
    <property type="entry name" value="Classic Zinc Finger"/>
    <property type="match status" value="2"/>
</dbReference>
<dbReference type="PROSITE" id="PS50157">
    <property type="entry name" value="ZINC_FINGER_C2H2_2"/>
    <property type="match status" value="2"/>
</dbReference>
<feature type="domain" description="C2H2-type" evidence="8">
    <location>
        <begin position="133"/>
        <end position="160"/>
    </location>
</feature>
<evidence type="ECO:0000256" key="1">
    <source>
        <dbReference type="ARBA" id="ARBA00004123"/>
    </source>
</evidence>
<evidence type="ECO:0000256" key="7">
    <source>
        <dbReference type="PROSITE-ProRule" id="PRU00042"/>
    </source>
</evidence>
<reference evidence="9" key="1">
    <citation type="submission" date="2022-01" db="EMBL/GenBank/DDBJ databases">
        <authorList>
            <person name="King R."/>
        </authorList>
    </citation>
    <scope>NUCLEOTIDE SEQUENCE</scope>
</reference>
<evidence type="ECO:0000256" key="5">
    <source>
        <dbReference type="ARBA" id="ARBA00022833"/>
    </source>
</evidence>
<accession>A0A9P0D4Y8</accession>
<dbReference type="AlphaFoldDB" id="A0A9P0D4Y8"/>
<dbReference type="InterPro" id="IPR013087">
    <property type="entry name" value="Znf_C2H2_type"/>
</dbReference>
<comment type="subcellular location">
    <subcellularLocation>
        <location evidence="1">Nucleus</location>
    </subcellularLocation>
</comment>
<keyword evidence="10" id="KW-1185">Reference proteome</keyword>
<name>A0A9P0D4Y8_9CUCU</name>
<evidence type="ECO:0000256" key="6">
    <source>
        <dbReference type="ARBA" id="ARBA00023242"/>
    </source>
</evidence>
<evidence type="ECO:0000256" key="2">
    <source>
        <dbReference type="ARBA" id="ARBA00022723"/>
    </source>
</evidence>
<dbReference type="SUPFAM" id="SSF57667">
    <property type="entry name" value="beta-beta-alpha zinc fingers"/>
    <property type="match status" value="1"/>
</dbReference>
<dbReference type="EMBL" id="OV651818">
    <property type="protein sequence ID" value="CAH1111944.1"/>
    <property type="molecule type" value="Genomic_DNA"/>
</dbReference>
<evidence type="ECO:0000256" key="4">
    <source>
        <dbReference type="ARBA" id="ARBA00022771"/>
    </source>
</evidence>
<dbReference type="Pfam" id="PF13894">
    <property type="entry name" value="zf-C2H2_4"/>
    <property type="match status" value="1"/>
</dbReference>
<evidence type="ECO:0000259" key="8">
    <source>
        <dbReference type="PROSITE" id="PS50157"/>
    </source>
</evidence>
<dbReference type="InterPro" id="IPR050888">
    <property type="entry name" value="ZnF_C2H2-type_TF"/>
</dbReference>
<protein>
    <recommendedName>
        <fullName evidence="8">C2H2-type domain-containing protein</fullName>
    </recommendedName>
</protein>
<keyword evidence="6" id="KW-0539">Nucleus</keyword>
<keyword evidence="3" id="KW-0677">Repeat</keyword>
<dbReference type="SMART" id="SM00355">
    <property type="entry name" value="ZnF_C2H2"/>
    <property type="match status" value="5"/>
</dbReference>
<feature type="domain" description="C2H2-type" evidence="8">
    <location>
        <begin position="161"/>
        <end position="183"/>
    </location>
</feature>
<gene>
    <name evidence="9" type="ORF">PSYICH_LOCUS12451</name>
</gene>
<sequence length="265" mass="31548">MKQTHFNLHFKTYVICAICGQFFVRKIEFLTHYFNHVIKRSQIKFQVNTTNKIIYKERKCTLSKKSKTKERREVQKESPHGTCKLCGKFYKCLDNHLTHGACNILFKCEICSNVYTRRYKSRHMLFHTNPNQSQCKICLKVLSSKYNLEYHKRTHTLPNIFECELCPRTFTSIKGFKKHIFAHKKKLIEETTKQRLTNMATPIEYKCENCFIKFKTKEIYDKHLTLNRLEKSFNCEICSGLFTLKCHSFIHSKSKIPILYTNVSE</sequence>
<dbReference type="Proteomes" id="UP001153636">
    <property type="component" value="Chromosome 6"/>
</dbReference>
<evidence type="ECO:0000313" key="9">
    <source>
        <dbReference type="EMBL" id="CAH1111944.1"/>
    </source>
</evidence>
<organism evidence="9 10">
    <name type="scientific">Psylliodes chrysocephalus</name>
    <dbReference type="NCBI Taxonomy" id="3402493"/>
    <lineage>
        <taxon>Eukaryota</taxon>
        <taxon>Metazoa</taxon>
        <taxon>Ecdysozoa</taxon>
        <taxon>Arthropoda</taxon>
        <taxon>Hexapoda</taxon>
        <taxon>Insecta</taxon>
        <taxon>Pterygota</taxon>
        <taxon>Neoptera</taxon>
        <taxon>Endopterygota</taxon>
        <taxon>Coleoptera</taxon>
        <taxon>Polyphaga</taxon>
        <taxon>Cucujiformia</taxon>
        <taxon>Chrysomeloidea</taxon>
        <taxon>Chrysomelidae</taxon>
        <taxon>Galerucinae</taxon>
        <taxon>Alticini</taxon>
        <taxon>Psylliodes</taxon>
    </lineage>
</organism>